<dbReference type="InterPro" id="IPR036291">
    <property type="entry name" value="NAD(P)-bd_dom_sf"/>
</dbReference>
<gene>
    <name evidence="4" type="ORF">ACFSSE_02735</name>
</gene>
<organism evidence="4 5">
    <name type="scientific">Pedobacter alpinus</name>
    <dbReference type="NCBI Taxonomy" id="1590643"/>
    <lineage>
        <taxon>Bacteria</taxon>
        <taxon>Pseudomonadati</taxon>
        <taxon>Bacteroidota</taxon>
        <taxon>Sphingobacteriia</taxon>
        <taxon>Sphingobacteriales</taxon>
        <taxon>Sphingobacteriaceae</taxon>
        <taxon>Pedobacter</taxon>
    </lineage>
</organism>
<dbReference type="PANTHER" id="PTHR44196:SF1">
    <property type="entry name" value="DEHYDROGENASE_REDUCTASE SDR FAMILY MEMBER 7B"/>
    <property type="match status" value="1"/>
</dbReference>
<proteinExistence type="inferred from homology"/>
<dbReference type="Proteomes" id="UP001597546">
    <property type="component" value="Unassembled WGS sequence"/>
</dbReference>
<reference evidence="5" key="1">
    <citation type="journal article" date="2019" name="Int. J. Syst. Evol. Microbiol.">
        <title>The Global Catalogue of Microorganisms (GCM) 10K type strain sequencing project: providing services to taxonomists for standard genome sequencing and annotation.</title>
        <authorList>
            <consortium name="The Broad Institute Genomics Platform"/>
            <consortium name="The Broad Institute Genome Sequencing Center for Infectious Disease"/>
            <person name="Wu L."/>
            <person name="Ma J."/>
        </authorList>
    </citation>
    <scope>NUCLEOTIDE SEQUENCE [LARGE SCALE GENOMIC DNA]</scope>
    <source>
        <strain evidence="5">KCTC 42456</strain>
    </source>
</reference>
<dbReference type="RefSeq" id="WP_379040607.1">
    <property type="nucleotide sequence ID" value="NZ_JBHSKW010000005.1"/>
</dbReference>
<evidence type="ECO:0000313" key="4">
    <source>
        <dbReference type="EMBL" id="MFD2730609.1"/>
    </source>
</evidence>
<comment type="caution">
    <text evidence="4">The sequence shown here is derived from an EMBL/GenBank/DDBJ whole genome shotgun (WGS) entry which is preliminary data.</text>
</comment>
<evidence type="ECO:0000256" key="2">
    <source>
        <dbReference type="ARBA" id="ARBA00023002"/>
    </source>
</evidence>
<dbReference type="Pfam" id="PF00106">
    <property type="entry name" value="adh_short"/>
    <property type="match status" value="1"/>
</dbReference>
<dbReference type="InterPro" id="IPR002347">
    <property type="entry name" value="SDR_fam"/>
</dbReference>
<dbReference type="EMBL" id="JBHULV010000008">
    <property type="protein sequence ID" value="MFD2730609.1"/>
    <property type="molecule type" value="Genomic_DNA"/>
</dbReference>
<dbReference type="PANTHER" id="PTHR44196">
    <property type="entry name" value="DEHYDROGENASE/REDUCTASE SDR FAMILY MEMBER 7B"/>
    <property type="match status" value="1"/>
</dbReference>
<keyword evidence="5" id="KW-1185">Reference proteome</keyword>
<dbReference type="PRINTS" id="PR00081">
    <property type="entry name" value="GDHRDH"/>
</dbReference>
<dbReference type="PRINTS" id="PR00080">
    <property type="entry name" value="SDRFAMILY"/>
</dbReference>
<keyword evidence="2" id="KW-0560">Oxidoreductase</keyword>
<dbReference type="CDD" id="cd05332">
    <property type="entry name" value="11beta-HSD1_like_SDR_c"/>
    <property type="match status" value="1"/>
</dbReference>
<evidence type="ECO:0000256" key="1">
    <source>
        <dbReference type="ARBA" id="ARBA00006484"/>
    </source>
</evidence>
<comment type="similarity">
    <text evidence="1 3">Belongs to the short-chain dehydrogenases/reductases (SDR) family.</text>
</comment>
<protein>
    <submittedName>
        <fullName evidence="4">SDR family oxidoreductase</fullName>
    </submittedName>
</protein>
<dbReference type="NCBIfam" id="NF004825">
    <property type="entry name" value="PRK06181.1"/>
    <property type="match status" value="1"/>
</dbReference>
<evidence type="ECO:0000256" key="3">
    <source>
        <dbReference type="RuleBase" id="RU000363"/>
    </source>
</evidence>
<dbReference type="PROSITE" id="PS00061">
    <property type="entry name" value="ADH_SHORT"/>
    <property type="match status" value="1"/>
</dbReference>
<dbReference type="Gene3D" id="3.40.50.720">
    <property type="entry name" value="NAD(P)-binding Rossmann-like Domain"/>
    <property type="match status" value="1"/>
</dbReference>
<dbReference type="SUPFAM" id="SSF51735">
    <property type="entry name" value="NAD(P)-binding Rossmann-fold domains"/>
    <property type="match status" value="1"/>
</dbReference>
<accession>A0ABW5TNH4</accession>
<evidence type="ECO:0000313" key="5">
    <source>
        <dbReference type="Proteomes" id="UP001597546"/>
    </source>
</evidence>
<dbReference type="InterPro" id="IPR020904">
    <property type="entry name" value="Sc_DH/Rdtase_CS"/>
</dbReference>
<sequence length="264" mass="29436">MNFKNKIVWITGASSGIGEALVYQLNEQGAKLIVSSRRADALYKVKQKCRKNPLDVHVLPLDLEQTDLLFAKAAAAWKIYGTIDILINAGGISQRGSVLETEPEVEQKIMNINFWGTVNLSKALLPKMIAQGKGNLVVISSVVGKFGTQFRSTYSASKHALQGYFDSLRCEVYDKGISINIICPGFIKTNVTLNSVTANGEKYNVMDDNQENGMSSYDCALQILKAIEKDKEEVLIGSKETYGVYLKRFFPKYFSKMIRKRKVV</sequence>
<name>A0ABW5TNH4_9SPHI</name>